<keyword evidence="10" id="KW-0472">Membrane</keyword>
<evidence type="ECO:0000256" key="2">
    <source>
        <dbReference type="ARBA" id="ARBA00022448"/>
    </source>
</evidence>
<dbReference type="PANTHER" id="PTHR46473">
    <property type="entry name" value="GH08155P"/>
    <property type="match status" value="1"/>
</dbReference>
<keyword evidence="3" id="KW-1003">Cell membrane</keyword>
<gene>
    <name evidence="13" type="ORF">AAFF_G00125850</name>
</gene>
<dbReference type="InterPro" id="IPR001611">
    <property type="entry name" value="Leu-rich_rpt"/>
</dbReference>
<dbReference type="PROSITE" id="PS51450">
    <property type="entry name" value="LRR"/>
    <property type="match status" value="1"/>
</dbReference>
<accession>A0AAD7WAG7</accession>
<dbReference type="PANTHER" id="PTHR46473:SF10">
    <property type="entry name" value="LD45603P-RELATED"/>
    <property type="match status" value="1"/>
</dbReference>
<dbReference type="SMART" id="SM00369">
    <property type="entry name" value="LRR_TYP"/>
    <property type="match status" value="2"/>
</dbReference>
<evidence type="ECO:0000256" key="10">
    <source>
        <dbReference type="ARBA" id="ARBA00023136"/>
    </source>
</evidence>
<dbReference type="AlphaFoldDB" id="A0AAD7WAG7"/>
<evidence type="ECO:0000256" key="8">
    <source>
        <dbReference type="ARBA" id="ARBA00022989"/>
    </source>
</evidence>
<dbReference type="GO" id="GO:0005886">
    <property type="term" value="C:plasma membrane"/>
    <property type="evidence" value="ECO:0007669"/>
    <property type="project" value="UniProtKB-SubCell"/>
</dbReference>
<evidence type="ECO:0000256" key="9">
    <source>
        <dbReference type="ARBA" id="ARBA00023065"/>
    </source>
</evidence>
<evidence type="ECO:0000256" key="12">
    <source>
        <dbReference type="ARBA" id="ARBA00023303"/>
    </source>
</evidence>
<keyword evidence="6" id="KW-0732">Signal</keyword>
<evidence type="ECO:0000256" key="7">
    <source>
        <dbReference type="ARBA" id="ARBA00022737"/>
    </source>
</evidence>
<organism evidence="13 14">
    <name type="scientific">Aldrovandia affinis</name>
    <dbReference type="NCBI Taxonomy" id="143900"/>
    <lineage>
        <taxon>Eukaryota</taxon>
        <taxon>Metazoa</taxon>
        <taxon>Chordata</taxon>
        <taxon>Craniata</taxon>
        <taxon>Vertebrata</taxon>
        <taxon>Euteleostomi</taxon>
        <taxon>Actinopterygii</taxon>
        <taxon>Neopterygii</taxon>
        <taxon>Teleostei</taxon>
        <taxon>Notacanthiformes</taxon>
        <taxon>Halosauridae</taxon>
        <taxon>Aldrovandia</taxon>
    </lineage>
</organism>
<sequence length="148" mass="16574">MESSKYIALALIVVLSQLIQLVLFTTGYSFHNCIQSQFDHNGFNCINREQTNISALVDDLPNTTTFLNISKNQVLNISSGSLSHLKQLRNLRIDCNNLTSISNAFLNLSQLESLNLSSNQIGKIEPLAFRGLQKLTELELSKNSLQKF</sequence>
<keyword evidence="11" id="KW-1015">Disulfide bond</keyword>
<evidence type="ECO:0000256" key="3">
    <source>
        <dbReference type="ARBA" id="ARBA00022475"/>
    </source>
</evidence>
<evidence type="ECO:0000256" key="4">
    <source>
        <dbReference type="ARBA" id="ARBA00022614"/>
    </source>
</evidence>
<evidence type="ECO:0000256" key="6">
    <source>
        <dbReference type="ARBA" id="ARBA00022729"/>
    </source>
</evidence>
<proteinExistence type="predicted"/>
<keyword evidence="14" id="KW-1185">Reference proteome</keyword>
<keyword evidence="7" id="KW-0677">Repeat</keyword>
<evidence type="ECO:0000313" key="13">
    <source>
        <dbReference type="EMBL" id="KAJ8388829.1"/>
    </source>
</evidence>
<evidence type="ECO:0000256" key="1">
    <source>
        <dbReference type="ARBA" id="ARBA00004162"/>
    </source>
</evidence>
<feature type="non-terminal residue" evidence="13">
    <location>
        <position position="148"/>
    </location>
</feature>
<comment type="caution">
    <text evidence="13">The sequence shown here is derived from an EMBL/GenBank/DDBJ whole genome shotgun (WGS) entry which is preliminary data.</text>
</comment>
<dbReference type="Gene3D" id="3.80.10.10">
    <property type="entry name" value="Ribonuclease Inhibitor"/>
    <property type="match status" value="1"/>
</dbReference>
<dbReference type="SUPFAM" id="SSF52058">
    <property type="entry name" value="L domain-like"/>
    <property type="match status" value="1"/>
</dbReference>
<evidence type="ECO:0000256" key="5">
    <source>
        <dbReference type="ARBA" id="ARBA00022692"/>
    </source>
</evidence>
<keyword evidence="9" id="KW-0406">Ion transport</keyword>
<name>A0AAD7WAG7_9TELE</name>
<dbReference type="EMBL" id="JAINUG010000189">
    <property type="protein sequence ID" value="KAJ8388829.1"/>
    <property type="molecule type" value="Genomic_DNA"/>
</dbReference>
<dbReference type="InterPro" id="IPR051432">
    <property type="entry name" value="KCNMA1_auxiliary"/>
</dbReference>
<dbReference type="Pfam" id="PF13855">
    <property type="entry name" value="LRR_8"/>
    <property type="match status" value="1"/>
</dbReference>
<evidence type="ECO:0000256" key="11">
    <source>
        <dbReference type="ARBA" id="ARBA00023157"/>
    </source>
</evidence>
<dbReference type="GO" id="GO:0034220">
    <property type="term" value="P:monoatomic ion transmembrane transport"/>
    <property type="evidence" value="ECO:0007669"/>
    <property type="project" value="UniProtKB-KW"/>
</dbReference>
<keyword evidence="5" id="KW-0812">Transmembrane</keyword>
<keyword evidence="2" id="KW-0813">Transport</keyword>
<comment type="subcellular location">
    <subcellularLocation>
        <location evidence="1">Cell membrane</location>
        <topology evidence="1">Single-pass membrane protein</topology>
    </subcellularLocation>
</comment>
<dbReference type="InterPro" id="IPR003591">
    <property type="entry name" value="Leu-rich_rpt_typical-subtyp"/>
</dbReference>
<evidence type="ECO:0008006" key="15">
    <source>
        <dbReference type="Google" id="ProtNLM"/>
    </source>
</evidence>
<keyword evidence="8" id="KW-1133">Transmembrane helix</keyword>
<keyword evidence="4" id="KW-0433">Leucine-rich repeat</keyword>
<reference evidence="13" key="1">
    <citation type="journal article" date="2023" name="Science">
        <title>Genome structures resolve the early diversification of teleost fishes.</title>
        <authorList>
            <person name="Parey E."/>
            <person name="Louis A."/>
            <person name="Montfort J."/>
            <person name="Bouchez O."/>
            <person name="Roques C."/>
            <person name="Iampietro C."/>
            <person name="Lluch J."/>
            <person name="Castinel A."/>
            <person name="Donnadieu C."/>
            <person name="Desvignes T."/>
            <person name="Floi Bucao C."/>
            <person name="Jouanno E."/>
            <person name="Wen M."/>
            <person name="Mejri S."/>
            <person name="Dirks R."/>
            <person name="Jansen H."/>
            <person name="Henkel C."/>
            <person name="Chen W.J."/>
            <person name="Zahm M."/>
            <person name="Cabau C."/>
            <person name="Klopp C."/>
            <person name="Thompson A.W."/>
            <person name="Robinson-Rechavi M."/>
            <person name="Braasch I."/>
            <person name="Lecointre G."/>
            <person name="Bobe J."/>
            <person name="Postlethwait J.H."/>
            <person name="Berthelot C."/>
            <person name="Roest Crollius H."/>
            <person name="Guiguen Y."/>
        </authorList>
    </citation>
    <scope>NUCLEOTIDE SEQUENCE</scope>
    <source>
        <strain evidence="13">NC1722</strain>
    </source>
</reference>
<dbReference type="InterPro" id="IPR032675">
    <property type="entry name" value="LRR_dom_sf"/>
</dbReference>
<protein>
    <recommendedName>
        <fullName evidence="15">Toll-like receptor 3</fullName>
    </recommendedName>
</protein>
<evidence type="ECO:0000313" key="14">
    <source>
        <dbReference type="Proteomes" id="UP001221898"/>
    </source>
</evidence>
<dbReference type="Proteomes" id="UP001221898">
    <property type="component" value="Unassembled WGS sequence"/>
</dbReference>
<keyword evidence="12" id="KW-0407">Ion channel</keyword>